<comment type="caution">
    <text evidence="6">The sequence shown here is derived from an EMBL/GenBank/DDBJ whole genome shotgun (WGS) entry which is preliminary data.</text>
</comment>
<feature type="region of interest" description="Disordered" evidence="2">
    <location>
        <begin position="39"/>
        <end position="58"/>
    </location>
</feature>
<feature type="chain" id="PRO_5034112088" description="DNRLRE domain-containing protein" evidence="3">
    <location>
        <begin position="28"/>
        <end position="2786"/>
    </location>
</feature>
<dbReference type="Pfam" id="PF20148">
    <property type="entry name" value="DUF6531"/>
    <property type="match status" value="1"/>
</dbReference>
<dbReference type="Gene3D" id="2.180.10.10">
    <property type="entry name" value="RHS repeat-associated core"/>
    <property type="match status" value="5"/>
</dbReference>
<evidence type="ECO:0000259" key="4">
    <source>
        <dbReference type="Pfam" id="PF20148"/>
    </source>
</evidence>
<feature type="region of interest" description="Disordered" evidence="2">
    <location>
        <begin position="65"/>
        <end position="166"/>
    </location>
</feature>
<dbReference type="EMBL" id="BMMN01000008">
    <property type="protein sequence ID" value="GGO19737.1"/>
    <property type="molecule type" value="Genomic_DNA"/>
</dbReference>
<keyword evidence="1" id="KW-0677">Repeat</keyword>
<keyword evidence="7" id="KW-1185">Reference proteome</keyword>
<accession>A0A8H9LBI5</accession>
<dbReference type="NCBIfam" id="NF033679">
    <property type="entry name" value="DNRLRE_dom"/>
    <property type="match status" value="1"/>
</dbReference>
<proteinExistence type="predicted"/>
<evidence type="ECO:0000259" key="5">
    <source>
        <dbReference type="Pfam" id="PF25023"/>
    </source>
</evidence>
<feature type="region of interest" description="Disordered" evidence="2">
    <location>
        <begin position="325"/>
        <end position="345"/>
    </location>
</feature>
<dbReference type="Proteomes" id="UP000653480">
    <property type="component" value="Unassembled WGS sequence"/>
</dbReference>
<dbReference type="InterPro" id="IPR006530">
    <property type="entry name" value="YD"/>
</dbReference>
<dbReference type="Pfam" id="PF05593">
    <property type="entry name" value="RHS_repeat"/>
    <property type="match status" value="7"/>
</dbReference>
<organism evidence="6 7">
    <name type="scientific">Microbispora bryophytorum</name>
    <dbReference type="NCBI Taxonomy" id="1460882"/>
    <lineage>
        <taxon>Bacteria</taxon>
        <taxon>Bacillati</taxon>
        <taxon>Actinomycetota</taxon>
        <taxon>Actinomycetes</taxon>
        <taxon>Streptosporangiales</taxon>
        <taxon>Streptosporangiaceae</taxon>
        <taxon>Microbispora</taxon>
    </lineage>
</organism>
<reference evidence="6" key="1">
    <citation type="journal article" date="2014" name="Int. J. Syst. Evol. Microbiol.">
        <title>Complete genome sequence of Corynebacterium casei LMG S-19264T (=DSM 44701T), isolated from a smear-ripened cheese.</title>
        <authorList>
            <consortium name="US DOE Joint Genome Institute (JGI-PGF)"/>
            <person name="Walter F."/>
            <person name="Albersmeier A."/>
            <person name="Kalinowski J."/>
            <person name="Ruckert C."/>
        </authorList>
    </citation>
    <scope>NUCLEOTIDE SEQUENCE</scope>
    <source>
        <strain evidence="6">CGMCC 4.7138</strain>
    </source>
</reference>
<evidence type="ECO:0000256" key="1">
    <source>
        <dbReference type="ARBA" id="ARBA00022737"/>
    </source>
</evidence>
<dbReference type="PANTHER" id="PTHR32305:SF15">
    <property type="entry name" value="PROTEIN RHSA-RELATED"/>
    <property type="match status" value="1"/>
</dbReference>
<dbReference type="CDD" id="cd00110">
    <property type="entry name" value="LamG"/>
    <property type="match status" value="1"/>
</dbReference>
<dbReference type="InterPro" id="IPR050708">
    <property type="entry name" value="T6SS_VgrG/RHS"/>
</dbReference>
<dbReference type="InterPro" id="IPR031325">
    <property type="entry name" value="RHS_repeat"/>
</dbReference>
<dbReference type="NCBIfam" id="TIGR03696">
    <property type="entry name" value="Rhs_assc_core"/>
    <property type="match status" value="1"/>
</dbReference>
<dbReference type="InterPro" id="IPR022385">
    <property type="entry name" value="Rhs_assc_core"/>
</dbReference>
<name>A0A8H9LBI5_9ACTN</name>
<feature type="region of interest" description="Disordered" evidence="2">
    <location>
        <begin position="1667"/>
        <end position="1706"/>
    </location>
</feature>
<dbReference type="Gene3D" id="2.60.120.200">
    <property type="match status" value="1"/>
</dbReference>
<dbReference type="InterPro" id="IPR045351">
    <property type="entry name" value="DUF6531"/>
</dbReference>
<evidence type="ECO:0008006" key="8">
    <source>
        <dbReference type="Google" id="ProtNLM"/>
    </source>
</evidence>
<sequence>MRLFVRVTVAIQVALLSNLIFPGIARAAAQSGPPLVSVDLPSGEAPKQLTGTAGGLPHLVDSAVTRSEGLPARKTAERPKGSLPVEQRHKTSGEPAEGGLASPPPLPSDLRPSPALDAERAARDASKPAASEERTEIDTALAKARRTESQVLVESATTEDSRTYANSNGTLTTQVTAAVGEDTYVETTEYQNGSYQLGSGHPSSSSLWVGTSANTYETPTSYVRNRAFLQFDLSSVPAGAMVTAAEMKLWNTSSNACSSVSVKASMVTESWWSDIAWYDQPEADWSEISGVNVSSSSCGSSSPRAMKWDVTDMAMDWVSGWSENNGVRLTGPEGTSSQTRSFASVESSRDPVLTVTYEPPNTAPTVAAPQIAPKVTAETGGVVTSLTPVLSAVLSDVDGGSLSGEFQVQVGSSLVWSGTASGVAAGGKATVAVPAGRLSDGQTIQYRARANDGSAYSAWSAWQTARVTAMPLDTVTFQQFAPADNTQVGSLTPALSAYAQAPGEAATSYWYQVCAGPKDDWTWCESSTWVKGAWAVPSGKLQWGKTYWWYAQAATSAATATSSWRSFTAVPEQDSINALLAAGTDGREFNHVTGDYTHTETDLTVAAVGPPLSVVRTYNSLDPRTDGAFGAGWTTRWDTRLENEPLRSTVLVTYPDGRQWRFAAKGDGTYASPAGTYAALATQSGGGWRLMDKESTSYWFDSAGRLVKVTDSRGRTQTLQHDTDGKLAKVTGAGGRSLTFTWSGGHVTGVASDAVDGAPITWTYTYDGDHLVKVCPPSSDGACARYEYGDRSQYRSSVIDGRPVGYWRLNETGTGIGTAIGNDMKSISGVGDAKIAGSATDATGGAQAPLDGSSDTAMTFKGASGSAYVSLPAGVINGLGGDTTIEAWFKTTASGTILGYQNSATDAPSLYTPAIYVGTDGKLRGQLWTGTVAPITSGTAVNDGNWHHVALSGARTSQTLYLDGQQVGTLAQQITHLGQWDARIGYGFGSSSWPRTVSSSRAFPFAGSIDEVAVYNKPLRQEQIRTHYRTRQVLQQLTKITKASGRVAAVNTYAADGGRLLTHTDVNGGLWKLSSPSYTKDSTGASLATITVTDPRNGTLTYVNDASRDDRLVSWSDQLGKTTRYDYDTGGFVAKFTDRNGIASQFANDARGNLLARTVCRTSGSCGTEYLTYHVNADDLFDPRNDQVVEYRDRRSSDEDDDTYLTTIEYDQYGDKVKQTGPATGGFPSGRAAGWAYTDGTEQAEGGGTTPAGLLKSEKRPNGAETTYRYRSNGDLAETTDAAGLVTRFGYDALGRKTSQTVVPAAEPDGVTTSYAYDGLGRVVKATGPGVANEVTSATHTAEVRTAYDVDGNVLTSTLDDLTGSDPDRVTTYTYDTLGRVKTMTGPEGGITQYSFDATGALVSATSPAGTLLQFGYTPRGEKATITVKNWTGSLTAPQPATDVVLASYAYDPGGRLASETDTMGRTTRYTYWDDDLVSQKIADDARLNGSTTPRDVVLASYEYDWAGNPVKTVTGGGKTRTDYVYDAANLLTSQTLDPGGLGRRASYGYDANGNVISTTKTAAGTSRTERARAEFDDANRRIKQVVENGETDLITSWKYDDRGLVTEVTSPRGNASGADRFDHTTLNRYDAVGRLVETKQPPVAVEHGGGSPADQRPVIRYGYNTAGEQTDVLDPEGRAGSAEYDRAGQRTSQKSPSYTPPGGSAITPVTAYGYDAAGRLTTITDPRGNVTTNTYDALDRLVRVTQPPAAGGATPGHTDYTYTLNGELLSITDPTGARKEATYDDLGRQITSTVIERQPTTATLTSYSTYDDAGNLLTEKRPGGDTTTATVNPAGELTQLTDPLGDTTTFDFDLAGRQTKVTDALGDTDSITYDLAGHPTAVKELDTGGATVRTRSIGYDLDGNPTSRTDAEGRTVTYDFDALGRITRMVEPVSDSESITTSAGYDAAGARTRYTDGRGNATITTYNGLGLVESVIEPSTTQHSDLADRTWTTSYDAVGNPVKQLEPGGVTVTNTFDSLNRLTQQAGSGGGSAPTAPKTFGYDLAGRAVSAGDLAFTLNDRGQILKTAKGGVDQATFGYDANDRLVQRGDAAGTTTFTWDGKDRLKTTADPLTGVTVSYGYDKADRLTSETYGEGGSQRSYGYDALDRVTSDVLKTGGGADLVSITYGYDKEDRLTSKVTSGTAGAGGNSYTYDFAGRLTSWTDPSSATTTYEWDASGNRTRAGNDTFTYDERNRLTSGAGVSYTYTPRGTLASASKDGAVRAFSFDAFDRMVGDGNADYTYDALDRMTGRTKGGATTTYVYADMSNNLVAVTDAAGAARETYSRGAFGDVLSAKIGTGTAQFQMADRHGDIVAAFTAEAISLAGSTAYDPFGKVTTSTGTQPQLGYQSEWTDTDTGQVNMHARWYQPGTGTFTSRDTANLDPVPSVQANRYTYAGASPLNYIDPTGHQQVEVCLSGFSCGTGLICSGDTCHETDSHARWFEQYVNSPGYAFYHQSLLSDEAIKRLGYKYMPTGQAVEEGVPFYQMSARAQELYMMGYSPRLTHDENLTLAVDAMVEAGDYSGFEIFMALPSAGVAGKKYGASPKSVFNALKANKKLQQSLQSCHAELSSQSCKELIAREWLNLREWMCQDVTTHPCAPSNIARTASKVGGLPLELTMFLANTSPLLSMKKFNQEVVKWAKSEGATCGKDAPSGLTVCSGLTSGVHFGRGGTTVGSVFLVHAPLYNLSRTLLNHEAEHMRQWDFYYRQTGFWPTYLVYYIYDNPLDPCVNTYEQQAEKKGNTYHC</sequence>
<gene>
    <name evidence="6" type="ORF">GCM10011574_45560</name>
</gene>
<reference evidence="6" key="2">
    <citation type="submission" date="2020-09" db="EMBL/GenBank/DDBJ databases">
        <authorList>
            <person name="Sun Q."/>
            <person name="Zhou Y."/>
        </authorList>
    </citation>
    <scope>NUCLEOTIDE SEQUENCE</scope>
    <source>
        <strain evidence="6">CGMCC 4.7138</strain>
    </source>
</reference>
<dbReference type="Pfam" id="PF13385">
    <property type="entry name" value="Laminin_G_3"/>
    <property type="match status" value="1"/>
</dbReference>
<dbReference type="InterPro" id="IPR056823">
    <property type="entry name" value="TEN-like_YD-shell"/>
</dbReference>
<protein>
    <recommendedName>
        <fullName evidence="8">DNRLRE domain-containing protein</fullName>
    </recommendedName>
</protein>
<evidence type="ECO:0000313" key="7">
    <source>
        <dbReference type="Proteomes" id="UP000653480"/>
    </source>
</evidence>
<dbReference type="Gene3D" id="2.60.120.970">
    <property type="match status" value="1"/>
</dbReference>
<dbReference type="InterPro" id="IPR013320">
    <property type="entry name" value="ConA-like_dom_sf"/>
</dbReference>
<dbReference type="InterPro" id="IPR001791">
    <property type="entry name" value="Laminin_G"/>
</dbReference>
<feature type="compositionally biased region" description="Basic and acidic residues" evidence="2">
    <location>
        <begin position="117"/>
        <end position="137"/>
    </location>
</feature>
<dbReference type="PANTHER" id="PTHR32305">
    <property type="match status" value="1"/>
</dbReference>
<evidence type="ECO:0000256" key="2">
    <source>
        <dbReference type="SAM" id="MobiDB-lite"/>
    </source>
</evidence>
<feature type="compositionally biased region" description="Polar residues" evidence="2">
    <location>
        <begin position="149"/>
        <end position="166"/>
    </location>
</feature>
<keyword evidence="3" id="KW-0732">Signal</keyword>
<feature type="domain" description="DUF6531" evidence="4">
    <location>
        <begin position="590"/>
        <end position="662"/>
    </location>
</feature>
<evidence type="ECO:0000256" key="3">
    <source>
        <dbReference type="SAM" id="SignalP"/>
    </source>
</evidence>
<feature type="compositionally biased region" description="Basic and acidic residues" evidence="2">
    <location>
        <begin position="74"/>
        <end position="92"/>
    </location>
</feature>
<evidence type="ECO:0000313" key="6">
    <source>
        <dbReference type="EMBL" id="GGO19737.1"/>
    </source>
</evidence>
<feature type="signal peptide" evidence="3">
    <location>
        <begin position="1"/>
        <end position="27"/>
    </location>
</feature>
<dbReference type="NCBIfam" id="TIGR01643">
    <property type="entry name" value="YD_repeat_2x"/>
    <property type="match status" value="8"/>
</dbReference>
<feature type="domain" description="Teneurin-like YD-shell" evidence="5">
    <location>
        <begin position="2164"/>
        <end position="2436"/>
    </location>
</feature>
<dbReference type="Pfam" id="PF25023">
    <property type="entry name" value="TEN_YD-shell"/>
    <property type="match status" value="1"/>
</dbReference>
<dbReference type="SUPFAM" id="SSF49899">
    <property type="entry name" value="Concanavalin A-like lectins/glucanases"/>
    <property type="match status" value="1"/>
</dbReference>
<dbReference type="RefSeq" id="WP_191049450.1">
    <property type="nucleotide sequence ID" value="NZ_JACXKK010000007.1"/>
</dbReference>